<dbReference type="PANTHER" id="PTHR14119">
    <property type="entry name" value="HYDROLASE"/>
    <property type="match status" value="1"/>
</dbReference>
<dbReference type="CDD" id="cd01012">
    <property type="entry name" value="YcaC_related"/>
    <property type="match status" value="1"/>
</dbReference>
<organism evidence="2 3">
    <name type="scientific">Idiomarina baltica</name>
    <dbReference type="NCBI Taxonomy" id="190892"/>
    <lineage>
        <taxon>Bacteria</taxon>
        <taxon>Pseudomonadati</taxon>
        <taxon>Pseudomonadota</taxon>
        <taxon>Gammaproteobacteria</taxon>
        <taxon>Alteromonadales</taxon>
        <taxon>Idiomarinaceae</taxon>
        <taxon>Idiomarina</taxon>
    </lineage>
</organism>
<reference evidence="2 3" key="1">
    <citation type="journal article" date="2018" name="Nat. Biotechnol.">
        <title>A standardized bacterial taxonomy based on genome phylogeny substantially revises the tree of life.</title>
        <authorList>
            <person name="Parks D.H."/>
            <person name="Chuvochina M."/>
            <person name="Waite D.W."/>
            <person name="Rinke C."/>
            <person name="Skarshewski A."/>
            <person name="Chaumeil P.A."/>
            <person name="Hugenholtz P."/>
        </authorList>
    </citation>
    <scope>NUCLEOTIDE SEQUENCE [LARGE SCALE GENOMIC DNA]</scope>
    <source>
        <strain evidence="2">UBA9360</strain>
    </source>
</reference>
<evidence type="ECO:0000313" key="2">
    <source>
        <dbReference type="EMBL" id="HAR55282.1"/>
    </source>
</evidence>
<dbReference type="EMBL" id="DMUP01000016">
    <property type="protein sequence ID" value="HAR55282.1"/>
    <property type="molecule type" value="Genomic_DNA"/>
</dbReference>
<dbReference type="STRING" id="314276.OS145_03130"/>
<sequence>MLLKRDDSIILVVDAQERITPAIHQRDIVTSRMRWLGEIGLQLDVPVLITEQYPKGLGYTVSALAEIIEVARVVEKTHFSAWRESTFQDVVKEYDKKQIVIMGMETHVCVMQTALDLVAQGYQVFLPTDTVGSRRPNDKDTAIARMREAGVQIVTSEMVAFEWLEKSGTDTFRHISKNWLK</sequence>
<dbReference type="Gene3D" id="3.40.50.850">
    <property type="entry name" value="Isochorismatase-like"/>
    <property type="match status" value="1"/>
</dbReference>
<evidence type="ECO:0000313" key="3">
    <source>
        <dbReference type="Proteomes" id="UP000262878"/>
    </source>
</evidence>
<accession>A0A348WL70</accession>
<keyword evidence="2" id="KW-0378">Hydrolase</keyword>
<dbReference type="InterPro" id="IPR036380">
    <property type="entry name" value="Isochorismatase-like_sf"/>
</dbReference>
<dbReference type="AlphaFoldDB" id="A0A348WL70"/>
<gene>
    <name evidence="2" type="ORF">DCR58_00710</name>
</gene>
<comment type="caution">
    <text evidence="2">The sequence shown here is derived from an EMBL/GenBank/DDBJ whole genome shotgun (WGS) entry which is preliminary data.</text>
</comment>
<dbReference type="GO" id="GO:0016787">
    <property type="term" value="F:hydrolase activity"/>
    <property type="evidence" value="ECO:0007669"/>
    <property type="project" value="UniProtKB-KW"/>
</dbReference>
<feature type="domain" description="Isochorismatase-like" evidence="1">
    <location>
        <begin position="9"/>
        <end position="157"/>
    </location>
</feature>
<name>A0A348WL70_9GAMM</name>
<evidence type="ECO:0000259" key="1">
    <source>
        <dbReference type="Pfam" id="PF00857"/>
    </source>
</evidence>
<dbReference type="Proteomes" id="UP000262878">
    <property type="component" value="Unassembled WGS sequence"/>
</dbReference>
<protein>
    <submittedName>
        <fullName evidence="2">Hydrolase</fullName>
    </submittedName>
</protein>
<proteinExistence type="predicted"/>
<dbReference type="Pfam" id="PF00857">
    <property type="entry name" value="Isochorismatase"/>
    <property type="match status" value="1"/>
</dbReference>
<dbReference type="InterPro" id="IPR050993">
    <property type="entry name" value="Isochorismatase_domain"/>
</dbReference>
<dbReference type="PANTHER" id="PTHR14119:SF3">
    <property type="entry name" value="ISOCHORISMATASE DOMAIN-CONTAINING PROTEIN 2"/>
    <property type="match status" value="1"/>
</dbReference>
<dbReference type="InterPro" id="IPR000868">
    <property type="entry name" value="Isochorismatase-like_dom"/>
</dbReference>
<dbReference type="SUPFAM" id="SSF52499">
    <property type="entry name" value="Isochorismatase-like hydrolases"/>
    <property type="match status" value="1"/>
</dbReference>